<feature type="zinc finger region" description="C3H1-type" evidence="1">
    <location>
        <begin position="466"/>
        <end position="495"/>
    </location>
</feature>
<evidence type="ECO:0000313" key="6">
    <source>
        <dbReference type="Proteomes" id="UP000268350"/>
    </source>
</evidence>
<dbReference type="EMBL" id="OUUW01000001">
    <property type="protein sequence ID" value="SPP75650.1"/>
    <property type="molecule type" value="Genomic_DNA"/>
</dbReference>
<gene>
    <name evidence="5" type="ORF">DGUA_6G003497</name>
</gene>
<dbReference type="Pfam" id="PF24047">
    <property type="entry name" value="Tudor_krimper_1st"/>
    <property type="match status" value="1"/>
</dbReference>
<dbReference type="PANTHER" id="PTHR22948:SF29">
    <property type="entry name" value="FI02030P-RELATED"/>
    <property type="match status" value="1"/>
</dbReference>
<protein>
    <submittedName>
        <fullName evidence="5">Blast:RING finger protein 17</fullName>
    </submittedName>
</protein>
<dbReference type="Gene3D" id="2.30.30.140">
    <property type="match status" value="1"/>
</dbReference>
<dbReference type="InterPro" id="IPR002999">
    <property type="entry name" value="Tudor"/>
</dbReference>
<dbReference type="GO" id="GO:0008270">
    <property type="term" value="F:zinc ion binding"/>
    <property type="evidence" value="ECO:0007669"/>
    <property type="project" value="UniProtKB-KW"/>
</dbReference>
<dbReference type="InterPro" id="IPR000571">
    <property type="entry name" value="Znf_CCCH"/>
</dbReference>
<dbReference type="InterPro" id="IPR035437">
    <property type="entry name" value="SNase_OB-fold_sf"/>
</dbReference>
<proteinExistence type="predicted"/>
<keyword evidence="1" id="KW-0479">Metal-binding</keyword>
<dbReference type="PANTHER" id="PTHR22948">
    <property type="entry name" value="TUDOR DOMAIN CONTAINING PROTEIN"/>
    <property type="match status" value="1"/>
</dbReference>
<dbReference type="AlphaFoldDB" id="A0A3B0JJU7"/>
<dbReference type="PROSITE" id="PS50304">
    <property type="entry name" value="TUDOR"/>
    <property type="match status" value="1"/>
</dbReference>
<evidence type="ECO:0000256" key="1">
    <source>
        <dbReference type="PROSITE-ProRule" id="PRU00723"/>
    </source>
</evidence>
<evidence type="ECO:0000259" key="4">
    <source>
        <dbReference type="PROSITE" id="PS50304"/>
    </source>
</evidence>
<dbReference type="Pfam" id="PF00567">
    <property type="entry name" value="TUDOR"/>
    <property type="match status" value="1"/>
</dbReference>
<feature type="coiled-coil region" evidence="2">
    <location>
        <begin position="47"/>
        <end position="74"/>
    </location>
</feature>
<dbReference type="SMART" id="SM00333">
    <property type="entry name" value="TUDOR"/>
    <property type="match status" value="1"/>
</dbReference>
<keyword evidence="6" id="KW-1185">Reference proteome</keyword>
<dbReference type="InterPro" id="IPR056482">
    <property type="entry name" value="Tudor_krimper_1st"/>
</dbReference>
<sequence length="716" mass="80743">MALLPSTVTYLQLFVAAHYIDVIKLLLHFVYNKYRKTMDLKDFLAVKQLCDNNVEKLKNKLANFKRDLDILCRVLDERWVNVEKEDRALIGMHDLLLGSMSSFNENVIKWNMHLNLNKLGLLVANNDEHLRRNDILTHTNKHGIEVGNVLDERPHGRQTIQHVKDNRSAPLVQNVESSLSRSKPVSDTLSLSTRSSWLSESDADIVEAMPKPLTALPPVAHVDDTATVSATKSMLPISPRKQRLEPPSGGTRISSSEIYNQIVKNVAAFPEGNVINAAVMHLNIEENCFFVGKWDAKPLQRLLEGNLLLKELDQLPNFGEIFAVYDCLEQIIPRVTINDYADGGGYDAYLIDYGEHIHLNGDENIFSLPDDIRQLPAEAIKCFFREGDVSSMTKTKFKSVNLRVLKNRINDLIVELAEENKSESTQKKIPDVSEGPQLSEADLAMLNEIDEGTSDPLMAVLGFRPTDEQRICRHYDPELNGCFKGGSCRLAHEPLAPHGATKDVEVAAALPEAVFDTPLSRELGSTVKMLITYVSSTTEMYGQFVDGSSPLVWTKNDVLGANRQFKQKPHMLDIVLARYSDGCYYRAQVIEESDGDYKIFYVDYGNTEFVPLNDLVPCGEVDCLRPHRAVSCHIEGVEYRNSLSPKEATECMEYLKSKILNVEEDVLLVRRLHDSFEIRFLGVNANLPEQLMKRGYSVIDDDGTEKYDSKLDLIKD</sequence>
<name>A0A3B0JJU7_DROGU</name>
<keyword evidence="1" id="KW-0863">Zinc-finger</keyword>
<dbReference type="InterPro" id="IPR050621">
    <property type="entry name" value="Tudor_domain_containing"/>
</dbReference>
<accession>A0A3B0JJU7</accession>
<dbReference type="Gene3D" id="2.40.50.90">
    <property type="match status" value="1"/>
</dbReference>
<evidence type="ECO:0000259" key="3">
    <source>
        <dbReference type="PROSITE" id="PS50103"/>
    </source>
</evidence>
<dbReference type="PROSITE" id="PS50103">
    <property type="entry name" value="ZF_C3H1"/>
    <property type="match status" value="1"/>
</dbReference>
<evidence type="ECO:0000256" key="2">
    <source>
        <dbReference type="SAM" id="Coils"/>
    </source>
</evidence>
<dbReference type="OMA" id="RHYDPKL"/>
<dbReference type="STRING" id="7266.A0A3B0JJU7"/>
<dbReference type="CDD" id="cd20379">
    <property type="entry name" value="Tudor_dTUD-like"/>
    <property type="match status" value="1"/>
</dbReference>
<dbReference type="Proteomes" id="UP000268350">
    <property type="component" value="Unassembled WGS sequence"/>
</dbReference>
<dbReference type="SUPFAM" id="SSF63748">
    <property type="entry name" value="Tudor/PWWP/MBT"/>
    <property type="match status" value="2"/>
</dbReference>
<feature type="domain" description="C3H1-type" evidence="3">
    <location>
        <begin position="466"/>
        <end position="495"/>
    </location>
</feature>
<organism evidence="5 6">
    <name type="scientific">Drosophila guanche</name>
    <name type="common">Fruit fly</name>
    <dbReference type="NCBI Taxonomy" id="7266"/>
    <lineage>
        <taxon>Eukaryota</taxon>
        <taxon>Metazoa</taxon>
        <taxon>Ecdysozoa</taxon>
        <taxon>Arthropoda</taxon>
        <taxon>Hexapoda</taxon>
        <taxon>Insecta</taxon>
        <taxon>Pterygota</taxon>
        <taxon>Neoptera</taxon>
        <taxon>Endopterygota</taxon>
        <taxon>Diptera</taxon>
        <taxon>Brachycera</taxon>
        <taxon>Muscomorpha</taxon>
        <taxon>Ephydroidea</taxon>
        <taxon>Drosophilidae</taxon>
        <taxon>Drosophila</taxon>
        <taxon>Sophophora</taxon>
    </lineage>
</organism>
<keyword evidence="1" id="KW-0862">Zinc</keyword>
<evidence type="ECO:0000313" key="5">
    <source>
        <dbReference type="EMBL" id="SPP75650.1"/>
    </source>
</evidence>
<feature type="domain" description="Tudor" evidence="4">
    <location>
        <begin position="568"/>
        <end position="625"/>
    </location>
</feature>
<reference evidence="6" key="1">
    <citation type="submission" date="2018-01" db="EMBL/GenBank/DDBJ databases">
        <authorList>
            <person name="Alioto T."/>
            <person name="Alioto T."/>
        </authorList>
    </citation>
    <scope>NUCLEOTIDE SEQUENCE [LARGE SCALE GENOMIC DNA]</scope>
</reference>
<dbReference type="GO" id="GO:0005737">
    <property type="term" value="C:cytoplasm"/>
    <property type="evidence" value="ECO:0007669"/>
    <property type="project" value="UniProtKB-ARBA"/>
</dbReference>
<dbReference type="OrthoDB" id="10052065at2759"/>
<keyword evidence="2" id="KW-0175">Coiled coil</keyword>